<evidence type="ECO:0008006" key="4">
    <source>
        <dbReference type="Google" id="ProtNLM"/>
    </source>
</evidence>
<dbReference type="EMBL" id="JBHSGB010000009">
    <property type="protein sequence ID" value="MFC4655220.1"/>
    <property type="molecule type" value="Genomic_DNA"/>
</dbReference>
<gene>
    <name evidence="2" type="ORF">ACFO3I_09360</name>
</gene>
<dbReference type="Proteomes" id="UP001595962">
    <property type="component" value="Unassembled WGS sequence"/>
</dbReference>
<evidence type="ECO:0000256" key="1">
    <source>
        <dbReference type="SAM" id="Phobius"/>
    </source>
</evidence>
<comment type="caution">
    <text evidence="2">The sequence shown here is derived from an EMBL/GenBank/DDBJ whole genome shotgun (WGS) entry which is preliminary data.</text>
</comment>
<feature type="transmembrane region" description="Helical" evidence="1">
    <location>
        <begin position="56"/>
        <end position="76"/>
    </location>
</feature>
<keyword evidence="1" id="KW-1133">Transmembrane helix</keyword>
<dbReference type="RefSeq" id="WP_377333639.1">
    <property type="nucleotide sequence ID" value="NZ_JBHSGB010000009.1"/>
</dbReference>
<accession>A0ABV9JLX5</accession>
<evidence type="ECO:0000313" key="2">
    <source>
        <dbReference type="EMBL" id="MFC4655220.1"/>
    </source>
</evidence>
<name>A0ABV9JLX5_9GAMM</name>
<keyword evidence="1" id="KW-0812">Transmembrane</keyword>
<evidence type="ECO:0000313" key="3">
    <source>
        <dbReference type="Proteomes" id="UP001595962"/>
    </source>
</evidence>
<sequence length="241" mass="26788">MEPKLQLQLVIRRVSLQSGIGWISQAWNLFKRHYAVLISMVMFMAGLSLAANISPILLIVLLLANPFLTAGFYRAIVQLQKEQPVRFSDLFIVFGQAQYRRVFLRLASANVLINIPLTLLATELVEQMKVGQVDPMLMFGAVAMVSLIFMLFAYAVAIAYFLNEQRILVILNASLTACWRNVAALSLYGLMAVALGMLAVMTFFIGFVVVLPVLQVAFFLSFSSIFALQVGPSQEQSTLEV</sequence>
<feature type="transmembrane region" description="Helical" evidence="1">
    <location>
        <begin position="182"/>
        <end position="207"/>
    </location>
</feature>
<feature type="transmembrane region" description="Helical" evidence="1">
    <location>
        <begin position="213"/>
        <end position="231"/>
    </location>
</feature>
<keyword evidence="3" id="KW-1185">Reference proteome</keyword>
<proteinExistence type="predicted"/>
<keyword evidence="1" id="KW-0472">Membrane</keyword>
<protein>
    <recommendedName>
        <fullName evidence="4">DUF624 domain-containing protein</fullName>
    </recommendedName>
</protein>
<feature type="transmembrane region" description="Helical" evidence="1">
    <location>
        <begin position="102"/>
        <end position="125"/>
    </location>
</feature>
<feature type="transmembrane region" description="Helical" evidence="1">
    <location>
        <begin position="137"/>
        <end position="162"/>
    </location>
</feature>
<reference evidence="3" key="1">
    <citation type="journal article" date="2019" name="Int. J. Syst. Evol. Microbiol.">
        <title>The Global Catalogue of Microorganisms (GCM) 10K type strain sequencing project: providing services to taxonomists for standard genome sequencing and annotation.</title>
        <authorList>
            <consortium name="The Broad Institute Genomics Platform"/>
            <consortium name="The Broad Institute Genome Sequencing Center for Infectious Disease"/>
            <person name="Wu L."/>
            <person name="Ma J."/>
        </authorList>
    </citation>
    <scope>NUCLEOTIDE SEQUENCE [LARGE SCALE GENOMIC DNA]</scope>
    <source>
        <strain evidence="3">DT28</strain>
    </source>
</reference>
<organism evidence="2 3">
    <name type="scientific">Rheinheimera marina</name>
    <dbReference type="NCBI Taxonomy" id="1774958"/>
    <lineage>
        <taxon>Bacteria</taxon>
        <taxon>Pseudomonadati</taxon>
        <taxon>Pseudomonadota</taxon>
        <taxon>Gammaproteobacteria</taxon>
        <taxon>Chromatiales</taxon>
        <taxon>Chromatiaceae</taxon>
        <taxon>Rheinheimera</taxon>
    </lineage>
</organism>
<feature type="transmembrane region" description="Helical" evidence="1">
    <location>
        <begin position="34"/>
        <end position="50"/>
    </location>
</feature>